<feature type="transmembrane region" description="Helical" evidence="14">
    <location>
        <begin position="119"/>
        <end position="141"/>
    </location>
</feature>
<dbReference type="PANTHER" id="PTHR13285:SF23">
    <property type="entry name" value="TEICHOIC ACID D-ALANYLTRANSFERASE"/>
    <property type="match status" value="1"/>
</dbReference>
<evidence type="ECO:0000256" key="8">
    <source>
        <dbReference type="ARBA" id="ARBA00022841"/>
    </source>
</evidence>
<dbReference type="Proteomes" id="UP000766336">
    <property type="component" value="Unassembled WGS sequence"/>
</dbReference>
<feature type="transmembrane region" description="Helical" evidence="14">
    <location>
        <begin position="46"/>
        <end position="66"/>
    </location>
</feature>
<dbReference type="InterPro" id="IPR004299">
    <property type="entry name" value="MBOAT_fam"/>
</dbReference>
<evidence type="ECO:0000256" key="2">
    <source>
        <dbReference type="ARBA" id="ARBA00005182"/>
    </source>
</evidence>
<comment type="pathway">
    <text evidence="2">Glycan biosynthesis; alginate biosynthesis.</text>
</comment>
<evidence type="ECO:0000256" key="14">
    <source>
        <dbReference type="SAM" id="Phobius"/>
    </source>
</evidence>
<keyword evidence="5 13" id="KW-1003">Cell membrane</keyword>
<evidence type="ECO:0000256" key="13">
    <source>
        <dbReference type="PIRNR" id="PIRNR016636"/>
    </source>
</evidence>
<dbReference type="Pfam" id="PF03062">
    <property type="entry name" value="MBOAT"/>
    <property type="match status" value="1"/>
</dbReference>
<feature type="transmembrane region" description="Helical" evidence="14">
    <location>
        <begin position="232"/>
        <end position="259"/>
    </location>
</feature>
<organism evidence="15 16">
    <name type="scientific">Roseococcus pinisoli</name>
    <dbReference type="NCBI Taxonomy" id="2835040"/>
    <lineage>
        <taxon>Bacteria</taxon>
        <taxon>Pseudomonadati</taxon>
        <taxon>Pseudomonadota</taxon>
        <taxon>Alphaproteobacteria</taxon>
        <taxon>Acetobacterales</taxon>
        <taxon>Roseomonadaceae</taxon>
        <taxon>Roseococcus</taxon>
    </lineage>
</organism>
<evidence type="ECO:0000256" key="12">
    <source>
        <dbReference type="ARBA" id="ARBA00031030"/>
    </source>
</evidence>
<feature type="transmembrane region" description="Helical" evidence="14">
    <location>
        <begin position="408"/>
        <end position="426"/>
    </location>
</feature>
<keyword evidence="11 13" id="KW-0012">Acyltransferase</keyword>
<name>A0ABS5QFB0_9PROT</name>
<evidence type="ECO:0000313" key="16">
    <source>
        <dbReference type="Proteomes" id="UP000766336"/>
    </source>
</evidence>
<evidence type="ECO:0000256" key="11">
    <source>
        <dbReference type="ARBA" id="ARBA00023315"/>
    </source>
</evidence>
<evidence type="ECO:0000256" key="5">
    <source>
        <dbReference type="ARBA" id="ARBA00022475"/>
    </source>
</evidence>
<evidence type="ECO:0000256" key="7">
    <source>
        <dbReference type="ARBA" id="ARBA00022692"/>
    </source>
</evidence>
<keyword evidence="10 13" id="KW-0472">Membrane</keyword>
<dbReference type="PIRSF" id="PIRSF500217">
    <property type="entry name" value="AlgI"/>
    <property type="match status" value="1"/>
</dbReference>
<evidence type="ECO:0000256" key="6">
    <source>
        <dbReference type="ARBA" id="ARBA00022679"/>
    </source>
</evidence>
<comment type="subcellular location">
    <subcellularLocation>
        <location evidence="1">Cell membrane</location>
        <topology evidence="1">Multi-pass membrane protein</topology>
    </subcellularLocation>
</comment>
<dbReference type="PIRSF" id="PIRSF016636">
    <property type="entry name" value="AlgI_DltB"/>
    <property type="match status" value="1"/>
</dbReference>
<evidence type="ECO:0000256" key="4">
    <source>
        <dbReference type="ARBA" id="ARBA00016084"/>
    </source>
</evidence>
<evidence type="ECO:0000313" key="15">
    <source>
        <dbReference type="EMBL" id="MBS7812063.1"/>
    </source>
</evidence>
<proteinExistence type="inferred from homology"/>
<evidence type="ECO:0000256" key="9">
    <source>
        <dbReference type="ARBA" id="ARBA00022989"/>
    </source>
</evidence>
<feature type="transmembrane region" description="Helical" evidence="14">
    <location>
        <begin position="7"/>
        <end position="26"/>
    </location>
</feature>
<reference evidence="15 16" key="1">
    <citation type="submission" date="2021-05" db="EMBL/GenBank/DDBJ databases">
        <title>Roseococcus sp. XZZS9, whole genome shotgun sequencing project.</title>
        <authorList>
            <person name="Zhao G."/>
            <person name="Shen L."/>
        </authorList>
    </citation>
    <scope>NUCLEOTIDE SEQUENCE [LARGE SCALE GENOMIC DNA]</scope>
    <source>
        <strain evidence="15 16">XZZS9</strain>
    </source>
</reference>
<dbReference type="PANTHER" id="PTHR13285">
    <property type="entry name" value="ACYLTRANSFERASE"/>
    <property type="match status" value="1"/>
</dbReference>
<evidence type="ECO:0000256" key="10">
    <source>
        <dbReference type="ARBA" id="ARBA00023136"/>
    </source>
</evidence>
<dbReference type="EMBL" id="JAHCDA010000002">
    <property type="protein sequence ID" value="MBS7812063.1"/>
    <property type="molecule type" value="Genomic_DNA"/>
</dbReference>
<keyword evidence="16" id="KW-1185">Reference proteome</keyword>
<evidence type="ECO:0000256" key="3">
    <source>
        <dbReference type="ARBA" id="ARBA00010323"/>
    </source>
</evidence>
<dbReference type="InterPro" id="IPR051085">
    <property type="entry name" value="MB_O-acyltransferase"/>
</dbReference>
<feature type="transmembrane region" description="Helical" evidence="14">
    <location>
        <begin position="446"/>
        <end position="471"/>
    </location>
</feature>
<sequence>MVFSSAPFLFFFLPIFFCVYFSVNSIKIKNYAVLFFSLVFYGWGEPWFVLVLAASMIINWSAAIYIDREEGRGRSIALAVTITLNLLLLAAFKYGDFIVHNVNAILSPMLGLTLPQPSLPLPLGISFFTFHCLSYVIDVYRRRFHANRRPSEIALYIVLFPQLVAGPIVRYKTIARQLRLRRHTMARASIGARIFIIGLAQKILIADQVASLVETVFDHSPNPSMLEAWTGILAYTVQIYFDFCGYSNMAVGLGFILGFSLPRNFRLPYTALSITDFWRRWHISLSSWLRDYLYIPLGGSRGSSIQLYRNLILVFLLCGLWHGSSWTFVLWGAWHGAFLVIERVGLNRLLSQLPVALRWVYTILVVMGGWVLFRAHDLSAAGTMYAGLLGSNGIDAMRFQVHLALEPNVILALAAGWVLATLPAWGPALRRSAVPGLRKLRATADTAWTFGLLILSLLYAAAGTYSPFLYFRF</sequence>
<feature type="transmembrane region" description="Helical" evidence="14">
    <location>
        <begin position="311"/>
        <end position="334"/>
    </location>
</feature>
<keyword evidence="7 14" id="KW-0812">Transmembrane</keyword>
<keyword evidence="6 13" id="KW-0808">Transferase</keyword>
<feature type="transmembrane region" description="Helical" evidence="14">
    <location>
        <begin position="78"/>
        <end position="99"/>
    </location>
</feature>
<evidence type="ECO:0000256" key="1">
    <source>
        <dbReference type="ARBA" id="ARBA00004651"/>
    </source>
</evidence>
<accession>A0ABS5QFB0</accession>
<keyword evidence="8" id="KW-0016">Alginate biosynthesis</keyword>
<protein>
    <recommendedName>
        <fullName evidence="4">Probable alginate O-acetylase AlgI</fullName>
    </recommendedName>
    <alternativeName>
        <fullName evidence="12">Alginate biosynthesis protein AlgI</fullName>
    </alternativeName>
</protein>
<comment type="caution">
    <text evidence="15">The sequence shown here is derived from an EMBL/GenBank/DDBJ whole genome shotgun (WGS) entry which is preliminary data.</text>
</comment>
<dbReference type="InterPro" id="IPR028362">
    <property type="entry name" value="AlgI"/>
</dbReference>
<keyword evidence="9 14" id="KW-1133">Transmembrane helix</keyword>
<gene>
    <name evidence="15" type="ORF">KHU32_14015</name>
</gene>
<comment type="similarity">
    <text evidence="3 13">Belongs to the membrane-bound acyltransferase family.</text>
</comment>
<dbReference type="InterPro" id="IPR024194">
    <property type="entry name" value="Ac/AlaTfrase_AlgI/DltB"/>
</dbReference>
<feature type="transmembrane region" description="Helical" evidence="14">
    <location>
        <begin position="354"/>
        <end position="373"/>
    </location>
</feature>